<reference evidence="8 9" key="1">
    <citation type="submission" date="2018-08" db="EMBL/GenBank/DDBJ databases">
        <title>Genomic Encyclopedia of Type Strains, Phase IV (KMG-IV): sequencing the most valuable type-strain genomes for metagenomic binning, comparative biology and taxonomic classification.</title>
        <authorList>
            <person name="Goeker M."/>
        </authorList>
    </citation>
    <scope>NUCLEOTIDE SEQUENCE [LARGE SCALE GENOMIC DNA]</scope>
    <source>
        <strain evidence="8 9">DSM 25527</strain>
    </source>
</reference>
<keyword evidence="3 6" id="KW-0862">Zinc</keyword>
<evidence type="ECO:0000256" key="2">
    <source>
        <dbReference type="ARBA" id="ARBA00022723"/>
    </source>
</evidence>
<dbReference type="FunFam" id="3.40.50.720:FF:000003">
    <property type="entry name" value="S-(hydroxymethyl)glutathione dehydrogenase"/>
    <property type="match status" value="1"/>
</dbReference>
<evidence type="ECO:0000313" key="8">
    <source>
        <dbReference type="EMBL" id="RIA45703.1"/>
    </source>
</evidence>
<accession>A0A397PBC7</accession>
<protein>
    <submittedName>
        <fullName evidence="8">S-(Hydroxymethyl)glutathione dehydrogenase/alcohol dehydrogenase</fullName>
    </submittedName>
</protein>
<keyword evidence="2 6" id="KW-0479">Metal-binding</keyword>
<dbReference type="RefSeq" id="WP_211325785.1">
    <property type="nucleotide sequence ID" value="NZ_QXDC01000002.1"/>
</dbReference>
<dbReference type="EMBL" id="QXDC01000002">
    <property type="protein sequence ID" value="RIA45703.1"/>
    <property type="molecule type" value="Genomic_DNA"/>
</dbReference>
<dbReference type="InterPro" id="IPR011032">
    <property type="entry name" value="GroES-like_sf"/>
</dbReference>
<dbReference type="Gene3D" id="3.40.50.720">
    <property type="entry name" value="NAD(P)-binding Rossmann-like Domain"/>
    <property type="match status" value="1"/>
</dbReference>
<keyword evidence="9" id="KW-1185">Reference proteome</keyword>
<dbReference type="InterPro" id="IPR013154">
    <property type="entry name" value="ADH-like_N"/>
</dbReference>
<gene>
    <name evidence="8" type="ORF">DFR49_0228</name>
</gene>
<dbReference type="GO" id="GO:0046294">
    <property type="term" value="P:formaldehyde catabolic process"/>
    <property type="evidence" value="ECO:0007669"/>
    <property type="project" value="TreeGrafter"/>
</dbReference>
<dbReference type="AlphaFoldDB" id="A0A397PBC7"/>
<dbReference type="Pfam" id="PF00107">
    <property type="entry name" value="ADH_zinc_N"/>
    <property type="match status" value="1"/>
</dbReference>
<keyword evidence="4" id="KW-0560">Oxidoreductase</keyword>
<comment type="caution">
    <text evidence="8">The sequence shown here is derived from an EMBL/GenBank/DDBJ whole genome shotgun (WGS) entry which is preliminary data.</text>
</comment>
<dbReference type="SUPFAM" id="SSF50129">
    <property type="entry name" value="GroES-like"/>
    <property type="match status" value="2"/>
</dbReference>
<evidence type="ECO:0000259" key="7">
    <source>
        <dbReference type="SMART" id="SM00829"/>
    </source>
</evidence>
<dbReference type="PROSITE" id="PS00059">
    <property type="entry name" value="ADH_ZINC"/>
    <property type="match status" value="1"/>
</dbReference>
<evidence type="ECO:0000256" key="4">
    <source>
        <dbReference type="ARBA" id="ARBA00023002"/>
    </source>
</evidence>
<proteinExistence type="inferred from homology"/>
<evidence type="ECO:0000256" key="6">
    <source>
        <dbReference type="RuleBase" id="RU361277"/>
    </source>
</evidence>
<dbReference type="SUPFAM" id="SSF51735">
    <property type="entry name" value="NAD(P)-binding Rossmann-fold domains"/>
    <property type="match status" value="1"/>
</dbReference>
<dbReference type="InterPro" id="IPR013149">
    <property type="entry name" value="ADH-like_C"/>
</dbReference>
<sequence>MAPLTGPALIADGKGGFALDEIAVEPPGPGEVRVRVTAAGLCHTDHASLHWPGPLVMGHEGAGIVESTGDDVTGLETGQSVVLNWAIPCGRCFQCTRAQPALCERTHEHDPDALGTSRAHRGGTRWRGTPIERSFHLGTFARYALVRAEAVTPRPAGLAAERACILGCAVMTGIGSVINIAEVQAGDSITVVGCGGVGLNVIQGARLAGAGRIIAIDTRTAPLERARAFGATDVVQAATDDPRHEALVDRIRAMTGGRGVDHAFEATGIAALAFAPLLLARNGGNAIQVSGAHGEVAVPMTDFFWNKRYLTPLYGGCVPARDFPRLFGWVESGAIEIDALITHHYRLDDAATAFDNMLNGRSGKGVFTIP</sequence>
<dbReference type="Proteomes" id="UP000266568">
    <property type="component" value="Unassembled WGS sequence"/>
</dbReference>
<evidence type="ECO:0000313" key="9">
    <source>
        <dbReference type="Proteomes" id="UP000266568"/>
    </source>
</evidence>
<dbReference type="GO" id="GO:0005829">
    <property type="term" value="C:cytosol"/>
    <property type="evidence" value="ECO:0007669"/>
    <property type="project" value="TreeGrafter"/>
</dbReference>
<comment type="similarity">
    <text evidence="6">Belongs to the zinc-containing alcohol dehydrogenase family.</text>
</comment>
<dbReference type="InterPro" id="IPR002328">
    <property type="entry name" value="ADH_Zn_CS"/>
</dbReference>
<organism evidence="8 9">
    <name type="scientific">Hephaestia caeni</name>
    <dbReference type="NCBI Taxonomy" id="645617"/>
    <lineage>
        <taxon>Bacteria</taxon>
        <taxon>Pseudomonadati</taxon>
        <taxon>Pseudomonadota</taxon>
        <taxon>Alphaproteobacteria</taxon>
        <taxon>Sphingomonadales</taxon>
        <taxon>Sphingomonadaceae</taxon>
        <taxon>Hephaestia</taxon>
    </lineage>
</organism>
<evidence type="ECO:0000256" key="3">
    <source>
        <dbReference type="ARBA" id="ARBA00022833"/>
    </source>
</evidence>
<evidence type="ECO:0000256" key="5">
    <source>
        <dbReference type="ARBA" id="ARBA00023027"/>
    </source>
</evidence>
<dbReference type="PANTHER" id="PTHR43880:SF12">
    <property type="entry name" value="ALCOHOL DEHYDROGENASE CLASS-3"/>
    <property type="match status" value="1"/>
</dbReference>
<comment type="cofactor">
    <cofactor evidence="1 6">
        <name>Zn(2+)</name>
        <dbReference type="ChEBI" id="CHEBI:29105"/>
    </cofactor>
</comment>
<dbReference type="Gene3D" id="3.90.180.10">
    <property type="entry name" value="Medium-chain alcohol dehydrogenases, catalytic domain"/>
    <property type="match status" value="1"/>
</dbReference>
<evidence type="ECO:0000256" key="1">
    <source>
        <dbReference type="ARBA" id="ARBA00001947"/>
    </source>
</evidence>
<dbReference type="InterPro" id="IPR036291">
    <property type="entry name" value="NAD(P)-bd_dom_sf"/>
</dbReference>
<keyword evidence="5" id="KW-0520">NAD</keyword>
<dbReference type="PANTHER" id="PTHR43880">
    <property type="entry name" value="ALCOHOL DEHYDROGENASE"/>
    <property type="match status" value="1"/>
</dbReference>
<dbReference type="SMART" id="SM00829">
    <property type="entry name" value="PKS_ER"/>
    <property type="match status" value="1"/>
</dbReference>
<name>A0A397PBC7_9SPHN</name>
<dbReference type="Pfam" id="PF08240">
    <property type="entry name" value="ADH_N"/>
    <property type="match status" value="1"/>
</dbReference>
<dbReference type="GO" id="GO:0051903">
    <property type="term" value="F:S-(hydroxymethyl)glutathione dehydrogenase [NAD(P)+] activity"/>
    <property type="evidence" value="ECO:0007669"/>
    <property type="project" value="TreeGrafter"/>
</dbReference>
<dbReference type="GO" id="GO:0008270">
    <property type="term" value="F:zinc ion binding"/>
    <property type="evidence" value="ECO:0007669"/>
    <property type="project" value="InterPro"/>
</dbReference>
<dbReference type="InterPro" id="IPR020843">
    <property type="entry name" value="ER"/>
</dbReference>
<feature type="domain" description="Enoyl reductase (ER)" evidence="7">
    <location>
        <begin position="13"/>
        <end position="367"/>
    </location>
</feature>